<name>A0ACB4UMQ8_9ACTN</name>
<dbReference type="EMBL" id="AOST01000060">
    <property type="protein sequence ID" value="ERF64678.1"/>
    <property type="molecule type" value="Genomic_DNA"/>
</dbReference>
<organism evidence="1 2">
    <name type="scientific">Cutibacterium granulosum TM11</name>
    <dbReference type="NCBI Taxonomy" id="1292373"/>
    <lineage>
        <taxon>Bacteria</taxon>
        <taxon>Bacillati</taxon>
        <taxon>Actinomycetota</taxon>
        <taxon>Actinomycetes</taxon>
        <taxon>Propionibacteriales</taxon>
        <taxon>Propionibacteriaceae</taxon>
        <taxon>Cutibacterium</taxon>
    </lineage>
</organism>
<proteinExistence type="predicted"/>
<sequence length="126" mass="13331">MTVHHPQTPSTTPVRHTTTSQLTSHGPGQTSSTVLRQVRKRDGRIVAFDPARIAHAARKALEATGVAEAEAISLSVALAVVDELRSEQRPGAGTVAATATGPVIPDVEHIQDVVEKVLMERGQAET</sequence>
<evidence type="ECO:0000313" key="2">
    <source>
        <dbReference type="Proteomes" id="UP000053711"/>
    </source>
</evidence>
<reference evidence="1 2" key="1">
    <citation type="journal article" date="2013" name="BMC Genomics">
        <title>Comparative genomics reveals distinct host-interacting traits of three major human-associated propionibacteria.</title>
        <authorList>
            <person name="Mak T.N."/>
            <person name="Schmid M."/>
            <person name="Brzuszkiewicz E."/>
            <person name="Zeng G."/>
            <person name="Meyer R."/>
            <person name="Sfanos K.S."/>
            <person name="Brinkmann V."/>
            <person name="Meyer T.F."/>
            <person name="Bruggemann H."/>
        </authorList>
    </citation>
    <scope>NUCLEOTIDE SEQUENCE [LARGE SCALE GENOMIC DNA]</scope>
    <source>
        <strain evidence="1 2">TM11</strain>
    </source>
</reference>
<keyword evidence="2" id="KW-1185">Reference proteome</keyword>
<comment type="caution">
    <text evidence="1">The sequence shown here is derived from an EMBL/GenBank/DDBJ whole genome shotgun (WGS) entry which is preliminary data.</text>
</comment>
<accession>A0ACB4UMQ8</accession>
<protein>
    <submittedName>
        <fullName evidence="1">Ribonucleoside-diphosphate reductase, adenosylcobalamin-dependent</fullName>
    </submittedName>
</protein>
<evidence type="ECO:0000313" key="1">
    <source>
        <dbReference type="EMBL" id="ERF64678.1"/>
    </source>
</evidence>
<gene>
    <name evidence="1" type="ORF">H640_06654</name>
</gene>
<feature type="non-terminal residue" evidence="1">
    <location>
        <position position="126"/>
    </location>
</feature>
<dbReference type="Proteomes" id="UP000053711">
    <property type="component" value="Unassembled WGS sequence"/>
</dbReference>